<dbReference type="AlphaFoldDB" id="A0A1T4MF37"/>
<dbReference type="EMBL" id="FUWX01000008">
    <property type="protein sequence ID" value="SJZ65466.1"/>
    <property type="molecule type" value="Genomic_DNA"/>
</dbReference>
<keyword evidence="4" id="KW-1185">Reference proteome</keyword>
<dbReference type="RefSeq" id="WP_078693688.1">
    <property type="nucleotide sequence ID" value="NZ_FUWX01000008.1"/>
</dbReference>
<organism evidence="3 4">
    <name type="scientific">Cetobacterium ceti</name>
    <dbReference type="NCBI Taxonomy" id="180163"/>
    <lineage>
        <taxon>Bacteria</taxon>
        <taxon>Fusobacteriati</taxon>
        <taxon>Fusobacteriota</taxon>
        <taxon>Fusobacteriia</taxon>
        <taxon>Fusobacteriales</taxon>
        <taxon>Fusobacteriaceae</taxon>
        <taxon>Cetobacterium</taxon>
    </lineage>
</organism>
<accession>A0A1T4MF37</accession>
<reference evidence="3 4" key="1">
    <citation type="submission" date="2017-02" db="EMBL/GenBank/DDBJ databases">
        <authorList>
            <person name="Peterson S.W."/>
        </authorList>
    </citation>
    <scope>NUCLEOTIDE SEQUENCE [LARGE SCALE GENOMIC DNA]</scope>
    <source>
        <strain evidence="3 4">ATCC 700028</strain>
    </source>
</reference>
<evidence type="ECO:0000256" key="2">
    <source>
        <dbReference type="HAMAP-Rule" id="MF_00489"/>
    </source>
</evidence>
<dbReference type="STRING" id="180163.SAMN02745174_01193"/>
<name>A0A1T4MF37_9FUSO</name>
<comment type="similarity">
    <text evidence="1 2">Belongs to the UPF0178 family.</text>
</comment>
<dbReference type="PANTHER" id="PTHR35146:SF1">
    <property type="entry name" value="UPF0178 PROTEIN YAII"/>
    <property type="match status" value="1"/>
</dbReference>
<dbReference type="Proteomes" id="UP000191153">
    <property type="component" value="Unassembled WGS sequence"/>
</dbReference>
<evidence type="ECO:0000256" key="1">
    <source>
        <dbReference type="ARBA" id="ARBA00008522"/>
    </source>
</evidence>
<dbReference type="PANTHER" id="PTHR35146">
    <property type="entry name" value="UPF0178 PROTEIN YAII"/>
    <property type="match status" value="1"/>
</dbReference>
<gene>
    <name evidence="3" type="ORF">SAMN02745174_01193</name>
</gene>
<protein>
    <recommendedName>
        <fullName evidence="2">UPF0178 protein SAMN02745174_01193</fullName>
    </recommendedName>
</protein>
<dbReference type="NCBIfam" id="NF001095">
    <property type="entry name" value="PRK00124.1"/>
    <property type="match status" value="1"/>
</dbReference>
<dbReference type="HAMAP" id="MF_00489">
    <property type="entry name" value="UPF0178"/>
    <property type="match status" value="1"/>
</dbReference>
<dbReference type="OrthoDB" id="9798918at2"/>
<sequence>MKIFIDGDGCPVINLVIDIGSEFTKDILIYTDSAHIINRNGAKTIVVPQGKDSVDFELIKEVKENDVVVTQDYGLASLVLSKNAHGINQNGLIFNKFNIESLLFSRHMSQKLRNSGKRTKGPKKRTPLEDKEFSENFRKLLNKIKE</sequence>
<proteinExistence type="inferred from homology"/>
<evidence type="ECO:0000313" key="4">
    <source>
        <dbReference type="Proteomes" id="UP000191153"/>
    </source>
</evidence>
<dbReference type="Pfam" id="PF02639">
    <property type="entry name" value="DUF188"/>
    <property type="match status" value="1"/>
</dbReference>
<dbReference type="InterPro" id="IPR003791">
    <property type="entry name" value="UPF0178"/>
</dbReference>
<evidence type="ECO:0000313" key="3">
    <source>
        <dbReference type="EMBL" id="SJZ65466.1"/>
    </source>
</evidence>